<evidence type="ECO:0000256" key="5">
    <source>
        <dbReference type="ARBA" id="ARBA00022729"/>
    </source>
</evidence>
<keyword evidence="4" id="KW-0479">Metal-binding</keyword>
<evidence type="ECO:0000256" key="4">
    <source>
        <dbReference type="ARBA" id="ARBA00022723"/>
    </source>
</evidence>
<evidence type="ECO:0000256" key="1">
    <source>
        <dbReference type="ARBA" id="ARBA00005957"/>
    </source>
</evidence>
<dbReference type="InterPro" id="IPR041756">
    <property type="entry name" value="M28_SGAP-like"/>
</dbReference>
<evidence type="ECO:0000313" key="12">
    <source>
        <dbReference type="EMBL" id="QNP67427.1"/>
    </source>
</evidence>
<accession>A0A7H0I3R1</accession>
<dbReference type="GO" id="GO:0008235">
    <property type="term" value="F:metalloexopeptidase activity"/>
    <property type="evidence" value="ECO:0007669"/>
    <property type="project" value="InterPro"/>
</dbReference>
<evidence type="ECO:0000259" key="10">
    <source>
        <dbReference type="Pfam" id="PF02225"/>
    </source>
</evidence>
<dbReference type="Gene3D" id="3.50.30.30">
    <property type="match status" value="1"/>
</dbReference>
<dbReference type="PANTHER" id="PTHR12147:SF26">
    <property type="entry name" value="PEPTIDASE M28 DOMAIN-CONTAINING PROTEIN"/>
    <property type="match status" value="1"/>
</dbReference>
<gene>
    <name evidence="12" type="ORF">IAG43_15115</name>
</gene>
<dbReference type="RefSeq" id="WP_187744477.1">
    <property type="nucleotide sequence ID" value="NZ_CP060825.1"/>
</dbReference>
<dbReference type="SUPFAM" id="SSF52025">
    <property type="entry name" value="PA domain"/>
    <property type="match status" value="1"/>
</dbReference>
<dbReference type="Pfam" id="PF02225">
    <property type="entry name" value="PA"/>
    <property type="match status" value="1"/>
</dbReference>
<evidence type="ECO:0000256" key="8">
    <source>
        <dbReference type="SAM" id="MobiDB-lite"/>
    </source>
</evidence>
<keyword evidence="2" id="KW-0031">Aminopeptidase</keyword>
<evidence type="ECO:0000256" key="3">
    <source>
        <dbReference type="ARBA" id="ARBA00022670"/>
    </source>
</evidence>
<keyword evidence="5 9" id="KW-0732">Signal</keyword>
<feature type="domain" description="Peptidase M28" evidence="11">
    <location>
        <begin position="253"/>
        <end position="469"/>
    </location>
</feature>
<organism evidence="12 13">
    <name type="scientific">Streptomyces genisteinicus</name>
    <dbReference type="NCBI Taxonomy" id="2768068"/>
    <lineage>
        <taxon>Bacteria</taxon>
        <taxon>Bacillati</taxon>
        <taxon>Actinomycetota</taxon>
        <taxon>Actinomycetes</taxon>
        <taxon>Kitasatosporales</taxon>
        <taxon>Streptomycetaceae</taxon>
        <taxon>Streptomyces</taxon>
    </lineage>
</organism>
<feature type="chain" id="PRO_5039523002" evidence="9">
    <location>
        <begin position="23"/>
        <end position="511"/>
    </location>
</feature>
<dbReference type="InterPro" id="IPR045175">
    <property type="entry name" value="M28_fam"/>
</dbReference>
<feature type="compositionally biased region" description="Basic and acidic residues" evidence="8">
    <location>
        <begin position="502"/>
        <end position="511"/>
    </location>
</feature>
<dbReference type="InterPro" id="IPR007484">
    <property type="entry name" value="Peptidase_M28"/>
</dbReference>
<dbReference type="Proteomes" id="UP000516230">
    <property type="component" value="Chromosome"/>
</dbReference>
<dbReference type="GO" id="GO:0046872">
    <property type="term" value="F:metal ion binding"/>
    <property type="evidence" value="ECO:0007669"/>
    <property type="project" value="UniProtKB-KW"/>
</dbReference>
<evidence type="ECO:0000256" key="6">
    <source>
        <dbReference type="ARBA" id="ARBA00022801"/>
    </source>
</evidence>
<keyword evidence="7" id="KW-0862">Zinc</keyword>
<sequence>MATLAAAALATPLLLASASPSAAHRAGSADRAAKDAAKLAGKLVARASADDAYEHLERFQAIADSAGGHRAAGSLGHDASAAYVYQQMKKYGYDVSYQKFSFVYTQTLAEKLSVVSPAPRDIEIKAMTYTKSTPVGGIRAALAAVPVDDTSGCEAADYASGTFTGKVALIKRGGCSFAEKQAAAAAAGAAGAIVYNNTEGALSGTLGDAAAGRIPTGGLTQAEGEKLAADLAKGPVEISFEVRELQETRTTNNVIAETKRGNAANTVVLGAHLDSVTEGPGINDNGSGSAGLLEVAEELAKKEKRPANKVRFAWWSAEENGLLGSEHYVANLSSLGKKEIKLYLNFDMIASPNYGIFVYDGDNSDGVGSGAGPEGSAQLERDINQFLDRRGTPHEGTDFTGRSDYGPFIEVGIPSGGTFTGAEGIKTAAQAEKWGGQAGVAYDPNYHAEGDDLSNIDMDAFAVNIGIIANAVGTYAHDISSLRTPVESVPTDGEAGSGGGLHDGHDHEVTE</sequence>
<evidence type="ECO:0000313" key="13">
    <source>
        <dbReference type="Proteomes" id="UP000516230"/>
    </source>
</evidence>
<evidence type="ECO:0000259" key="11">
    <source>
        <dbReference type="Pfam" id="PF04389"/>
    </source>
</evidence>
<dbReference type="CDD" id="cd03876">
    <property type="entry name" value="M28_SGAP_like"/>
    <property type="match status" value="1"/>
</dbReference>
<reference evidence="12 13" key="1">
    <citation type="submission" date="2020-08" db="EMBL/GenBank/DDBJ databases">
        <title>A novel species.</title>
        <authorList>
            <person name="Gao J."/>
        </authorList>
    </citation>
    <scope>NUCLEOTIDE SEQUENCE [LARGE SCALE GENOMIC DNA]</scope>
    <source>
        <strain evidence="12 13">CRPJ-33</strain>
    </source>
</reference>
<dbReference type="Gene3D" id="3.40.630.10">
    <property type="entry name" value="Zn peptidases"/>
    <property type="match status" value="1"/>
</dbReference>
<dbReference type="SUPFAM" id="SSF53187">
    <property type="entry name" value="Zn-dependent exopeptidases"/>
    <property type="match status" value="1"/>
</dbReference>
<feature type="domain" description="PA" evidence="10">
    <location>
        <begin position="143"/>
        <end position="227"/>
    </location>
</feature>
<comment type="similarity">
    <text evidence="1">Belongs to the peptidase M28 family. M28A subfamily.</text>
</comment>
<feature type="region of interest" description="Disordered" evidence="8">
    <location>
        <begin position="485"/>
        <end position="511"/>
    </location>
</feature>
<keyword evidence="3" id="KW-0645">Protease</keyword>
<dbReference type="GO" id="GO:0006508">
    <property type="term" value="P:proteolysis"/>
    <property type="evidence" value="ECO:0007669"/>
    <property type="project" value="UniProtKB-KW"/>
</dbReference>
<dbReference type="KEGG" id="sgj:IAG43_15115"/>
<dbReference type="PANTHER" id="PTHR12147">
    <property type="entry name" value="METALLOPEPTIDASE M28 FAMILY MEMBER"/>
    <property type="match status" value="1"/>
</dbReference>
<keyword evidence="6 12" id="KW-0378">Hydrolase</keyword>
<evidence type="ECO:0000256" key="2">
    <source>
        <dbReference type="ARBA" id="ARBA00022438"/>
    </source>
</evidence>
<evidence type="ECO:0000256" key="7">
    <source>
        <dbReference type="ARBA" id="ARBA00022833"/>
    </source>
</evidence>
<proteinExistence type="inferred from homology"/>
<dbReference type="AlphaFoldDB" id="A0A7H0I3R1"/>
<protein>
    <submittedName>
        <fullName evidence="12">M20/M25/M40 family metallo-hydrolase</fullName>
    </submittedName>
</protein>
<name>A0A7H0I3R1_9ACTN</name>
<feature type="signal peptide" evidence="9">
    <location>
        <begin position="1"/>
        <end position="22"/>
    </location>
</feature>
<dbReference type="EMBL" id="CP060825">
    <property type="protein sequence ID" value="QNP67427.1"/>
    <property type="molecule type" value="Genomic_DNA"/>
</dbReference>
<evidence type="ECO:0000256" key="9">
    <source>
        <dbReference type="SAM" id="SignalP"/>
    </source>
</evidence>
<dbReference type="GO" id="GO:0004177">
    <property type="term" value="F:aminopeptidase activity"/>
    <property type="evidence" value="ECO:0007669"/>
    <property type="project" value="UniProtKB-KW"/>
</dbReference>
<dbReference type="InterPro" id="IPR046450">
    <property type="entry name" value="PA_dom_sf"/>
</dbReference>
<keyword evidence="13" id="KW-1185">Reference proteome</keyword>
<dbReference type="InterPro" id="IPR003137">
    <property type="entry name" value="PA_domain"/>
</dbReference>
<dbReference type="Pfam" id="PF04389">
    <property type="entry name" value="Peptidase_M28"/>
    <property type="match status" value="1"/>
</dbReference>